<protein>
    <submittedName>
        <fullName evidence="2">Uncharacterized protein</fullName>
    </submittedName>
</protein>
<accession>A0A8J4APR0</accession>
<feature type="compositionally biased region" description="Low complexity" evidence="1">
    <location>
        <begin position="110"/>
        <end position="122"/>
    </location>
</feature>
<organism evidence="2 3">
    <name type="scientific">Volvox africanus</name>
    <dbReference type="NCBI Taxonomy" id="51714"/>
    <lineage>
        <taxon>Eukaryota</taxon>
        <taxon>Viridiplantae</taxon>
        <taxon>Chlorophyta</taxon>
        <taxon>core chlorophytes</taxon>
        <taxon>Chlorophyceae</taxon>
        <taxon>CS clade</taxon>
        <taxon>Chlamydomonadales</taxon>
        <taxon>Volvocaceae</taxon>
        <taxon>Volvox</taxon>
    </lineage>
</organism>
<evidence type="ECO:0000313" key="2">
    <source>
        <dbReference type="EMBL" id="GIL45371.1"/>
    </source>
</evidence>
<sequence>TSQSCGRATAAFSAAPSWPSGAATDTDGAQLLTASPLGFAAAATGVPGPCPAPIAKLRGAAAAAAAAADTTAAPFQLPEYVTVNMAGPGAAPDMSSAANFLRRSNPPTPHASHQPSHHQASPYGNAGGMAVSYSHPLPPAAARSFLGPAPAPVTRLSPQPAPIPSTATGHTSDAVYMYTPLVSSLTLNSTPPGSPSKSSVAPFRAGPSAAATVRPYGARNWQTHTSTSQPSPASLSSPLRPSVPQSLITPTTPPDHPSSSGATTDYGTDSRAAALSPYLEHTSAAVAPVTTTLDVPRAFVGSCPPAAASYACGRDSAVTATEPVALAGAKVRREWAAASAAGGAPPIQFPNPFPPFHHTPCPSPHTPCTPTVLASSPLTSPATGLTPAGKSN</sequence>
<feature type="compositionally biased region" description="Polar residues" evidence="1">
    <location>
        <begin position="187"/>
        <end position="199"/>
    </location>
</feature>
<feature type="non-terminal residue" evidence="2">
    <location>
        <position position="1"/>
    </location>
</feature>
<feature type="region of interest" description="Disordered" evidence="1">
    <location>
        <begin position="221"/>
        <end position="268"/>
    </location>
</feature>
<feature type="compositionally biased region" description="Polar residues" evidence="1">
    <location>
        <begin position="372"/>
        <end position="392"/>
    </location>
</feature>
<feature type="compositionally biased region" description="Low complexity" evidence="1">
    <location>
        <begin position="226"/>
        <end position="250"/>
    </location>
</feature>
<comment type="caution">
    <text evidence="2">The sequence shown here is derived from an EMBL/GenBank/DDBJ whole genome shotgun (WGS) entry which is preliminary data.</text>
</comment>
<gene>
    <name evidence="2" type="ORF">Vafri_2620</name>
</gene>
<feature type="region of interest" description="Disordered" evidence="1">
    <location>
        <begin position="364"/>
        <end position="392"/>
    </location>
</feature>
<dbReference type="AlphaFoldDB" id="A0A8J4APR0"/>
<name>A0A8J4APR0_9CHLO</name>
<keyword evidence="3" id="KW-1185">Reference proteome</keyword>
<feature type="region of interest" description="Disordered" evidence="1">
    <location>
        <begin position="151"/>
        <end position="170"/>
    </location>
</feature>
<evidence type="ECO:0000256" key="1">
    <source>
        <dbReference type="SAM" id="MobiDB-lite"/>
    </source>
</evidence>
<reference evidence="2" key="1">
    <citation type="journal article" date="2021" name="Proc. Natl. Acad. Sci. U.S.A.">
        <title>Three genomes in the algal genus Volvox reveal the fate of a haploid sex-determining region after a transition to homothallism.</title>
        <authorList>
            <person name="Yamamoto K."/>
            <person name="Hamaji T."/>
            <person name="Kawai-Toyooka H."/>
            <person name="Matsuzaki R."/>
            <person name="Takahashi F."/>
            <person name="Nishimura Y."/>
            <person name="Kawachi M."/>
            <person name="Noguchi H."/>
            <person name="Minakuchi Y."/>
            <person name="Umen J.G."/>
            <person name="Toyoda A."/>
            <person name="Nozaki H."/>
        </authorList>
    </citation>
    <scope>NUCLEOTIDE SEQUENCE</scope>
    <source>
        <strain evidence="2">NIES-3780</strain>
    </source>
</reference>
<proteinExistence type="predicted"/>
<evidence type="ECO:0000313" key="3">
    <source>
        <dbReference type="Proteomes" id="UP000747399"/>
    </source>
</evidence>
<feature type="compositionally biased region" description="Polar residues" evidence="1">
    <location>
        <begin position="257"/>
        <end position="267"/>
    </location>
</feature>
<feature type="region of interest" description="Disordered" evidence="1">
    <location>
        <begin position="94"/>
        <end position="129"/>
    </location>
</feature>
<feature type="region of interest" description="Disordered" evidence="1">
    <location>
        <begin position="187"/>
        <end position="206"/>
    </location>
</feature>
<dbReference type="Proteomes" id="UP000747399">
    <property type="component" value="Unassembled WGS sequence"/>
</dbReference>
<dbReference type="EMBL" id="BNCO01000003">
    <property type="protein sequence ID" value="GIL45371.1"/>
    <property type="molecule type" value="Genomic_DNA"/>
</dbReference>